<keyword evidence="2" id="KW-1185">Reference proteome</keyword>
<dbReference type="Proteomes" id="UP001055940">
    <property type="component" value="Plasmid unnamed1"/>
</dbReference>
<evidence type="ECO:0000313" key="2">
    <source>
        <dbReference type="Proteomes" id="UP001055940"/>
    </source>
</evidence>
<accession>A0ABY5DGZ0</accession>
<reference evidence="1" key="1">
    <citation type="submission" date="2022-06" db="EMBL/GenBank/DDBJ databases">
        <authorList>
            <person name="Ping M."/>
        </authorList>
    </citation>
    <scope>NUCLEOTIDE SEQUENCE</scope>
    <source>
        <strain evidence="1">JCM11759T</strain>
        <plasmid evidence="1">unnamed1</plasmid>
    </source>
</reference>
<organism evidence="1 2">
    <name type="scientific">Nocardiopsis exhalans</name>
    <dbReference type="NCBI Taxonomy" id="163604"/>
    <lineage>
        <taxon>Bacteria</taxon>
        <taxon>Bacillati</taxon>
        <taxon>Actinomycetota</taxon>
        <taxon>Actinomycetes</taxon>
        <taxon>Streptosporangiales</taxon>
        <taxon>Nocardiopsidaceae</taxon>
        <taxon>Nocardiopsis</taxon>
    </lineage>
</organism>
<name>A0ABY5DGZ0_9ACTN</name>
<gene>
    <name evidence="1" type="ORF">NE857_33815</name>
</gene>
<geneLocation type="plasmid" evidence="1 2">
    <name>unnamed1</name>
</geneLocation>
<evidence type="ECO:0000313" key="1">
    <source>
        <dbReference type="EMBL" id="USY23609.1"/>
    </source>
</evidence>
<evidence type="ECO:0008006" key="3">
    <source>
        <dbReference type="Google" id="ProtNLM"/>
    </source>
</evidence>
<protein>
    <recommendedName>
        <fullName evidence="3">DUF4142 domain-containing protein</fullName>
    </recommendedName>
</protein>
<dbReference type="RefSeq" id="WP_254422263.1">
    <property type="nucleotide sequence ID" value="NZ_BAAAJB010000040.1"/>
</dbReference>
<sequence length="166" mass="18459">MPNAQQMDQAREIAADFHNGQTSALYAFASGSQVTDRDQARAEIRACERQADPAQRARLDTLRAAIDQQADAQQRQILADILRAPKPEVWSLDHTQPGALEADRAHVTAMIERAARELEFPAYAGFVAHLGIHLDRMATAYHAPKAVRKALQAHADQELERINDQD</sequence>
<proteinExistence type="predicted"/>
<keyword evidence="1" id="KW-0614">Plasmid</keyword>
<dbReference type="EMBL" id="CP099838">
    <property type="protein sequence ID" value="USY23609.1"/>
    <property type="molecule type" value="Genomic_DNA"/>
</dbReference>